<proteinExistence type="predicted"/>
<sequence length="54" mass="5470">DGVLEALRVTAGGEPACGSVCPGAWTAEAISGARLEARGGCFEVIFFGFPAVKK</sequence>
<comment type="caution">
    <text evidence="1">The sequence shown here is derived from an EMBL/GenBank/DDBJ whole genome shotgun (WGS) entry which is preliminary data.</text>
</comment>
<protein>
    <submittedName>
        <fullName evidence="1">Uncharacterized protein</fullName>
    </submittedName>
</protein>
<feature type="non-terminal residue" evidence="1">
    <location>
        <position position="1"/>
    </location>
</feature>
<dbReference type="AlphaFoldDB" id="A0A392V971"/>
<keyword evidence="2" id="KW-1185">Reference proteome</keyword>
<accession>A0A392V971</accession>
<evidence type="ECO:0000313" key="1">
    <source>
        <dbReference type="EMBL" id="MCI84868.1"/>
    </source>
</evidence>
<organism evidence="1 2">
    <name type="scientific">Trifolium medium</name>
    <dbReference type="NCBI Taxonomy" id="97028"/>
    <lineage>
        <taxon>Eukaryota</taxon>
        <taxon>Viridiplantae</taxon>
        <taxon>Streptophyta</taxon>
        <taxon>Embryophyta</taxon>
        <taxon>Tracheophyta</taxon>
        <taxon>Spermatophyta</taxon>
        <taxon>Magnoliopsida</taxon>
        <taxon>eudicotyledons</taxon>
        <taxon>Gunneridae</taxon>
        <taxon>Pentapetalae</taxon>
        <taxon>rosids</taxon>
        <taxon>fabids</taxon>
        <taxon>Fabales</taxon>
        <taxon>Fabaceae</taxon>
        <taxon>Papilionoideae</taxon>
        <taxon>50 kb inversion clade</taxon>
        <taxon>NPAAA clade</taxon>
        <taxon>Hologalegina</taxon>
        <taxon>IRL clade</taxon>
        <taxon>Trifolieae</taxon>
        <taxon>Trifolium</taxon>
    </lineage>
</organism>
<evidence type="ECO:0000313" key="2">
    <source>
        <dbReference type="Proteomes" id="UP000265520"/>
    </source>
</evidence>
<dbReference type="Proteomes" id="UP000265520">
    <property type="component" value="Unassembled WGS sequence"/>
</dbReference>
<name>A0A392V971_9FABA</name>
<dbReference type="EMBL" id="LXQA011101037">
    <property type="protein sequence ID" value="MCI84868.1"/>
    <property type="molecule type" value="Genomic_DNA"/>
</dbReference>
<reference evidence="1 2" key="1">
    <citation type="journal article" date="2018" name="Front. Plant Sci.">
        <title>Red Clover (Trifolium pratense) and Zigzag Clover (T. medium) - A Picture of Genomic Similarities and Differences.</title>
        <authorList>
            <person name="Dluhosova J."/>
            <person name="Istvanek J."/>
            <person name="Nedelnik J."/>
            <person name="Repkova J."/>
        </authorList>
    </citation>
    <scope>NUCLEOTIDE SEQUENCE [LARGE SCALE GENOMIC DNA]</scope>
    <source>
        <strain evidence="2">cv. 10/8</strain>
        <tissue evidence="1">Leaf</tissue>
    </source>
</reference>